<keyword evidence="6 8" id="KW-0368">Histidine biosynthesis</keyword>
<name>A0A1E3G3V5_9BACT</name>
<sequence>MEDYHIHSNFSPDSNSTVEEIIQVAREKGIGHIIITDHFELADQHANEIDVETYRKVMERYSLPVGVELGWDGIKELNVDTSKFDYVLLSHHFVEEPITQESYKNYLLRILDIMERFDGYHALAHLDFPRRYHPSKEPFSLELFDIIAEILNKVIRNGKILEVNMSSFKLYNEPNPSLEILKLYRSLGGRNIVIGSDAHDAQHVGRYVLEGIEMLKSIGYNYILVFDMEWREVKI</sequence>
<evidence type="ECO:0000256" key="3">
    <source>
        <dbReference type="ARBA" id="ARBA00013085"/>
    </source>
</evidence>
<gene>
    <name evidence="10" type="ORF">A4H02_03170</name>
</gene>
<dbReference type="EC" id="3.1.3.15" evidence="3 8"/>
<keyword evidence="4 8" id="KW-0028">Amino-acid biosynthesis</keyword>
<dbReference type="InterPro" id="IPR010140">
    <property type="entry name" value="Histidinol_P_phosphatase_HisJ"/>
</dbReference>
<evidence type="ECO:0000256" key="5">
    <source>
        <dbReference type="ARBA" id="ARBA00022801"/>
    </source>
</evidence>
<comment type="catalytic activity">
    <reaction evidence="7 8">
        <text>L-histidinol phosphate + H2O = L-histidinol + phosphate</text>
        <dbReference type="Rhea" id="RHEA:14465"/>
        <dbReference type="ChEBI" id="CHEBI:15377"/>
        <dbReference type="ChEBI" id="CHEBI:43474"/>
        <dbReference type="ChEBI" id="CHEBI:57699"/>
        <dbReference type="ChEBI" id="CHEBI:57980"/>
        <dbReference type="EC" id="3.1.3.15"/>
    </reaction>
</comment>
<protein>
    <recommendedName>
        <fullName evidence="3 8">Histidinol-phosphatase</fullName>
        <shortName evidence="8">HolPase</shortName>
        <ecNumber evidence="3 8">3.1.3.15</ecNumber>
    </recommendedName>
</protein>
<evidence type="ECO:0000313" key="11">
    <source>
        <dbReference type="Proteomes" id="UP000094570"/>
    </source>
</evidence>
<dbReference type="SMART" id="SM00481">
    <property type="entry name" value="POLIIIAc"/>
    <property type="match status" value="1"/>
</dbReference>
<organism evidence="10 11">
    <name type="scientific">Fervidobacterium thailandense</name>
    <dbReference type="NCBI Taxonomy" id="1008305"/>
    <lineage>
        <taxon>Bacteria</taxon>
        <taxon>Thermotogati</taxon>
        <taxon>Thermotogota</taxon>
        <taxon>Thermotogae</taxon>
        <taxon>Thermotogales</taxon>
        <taxon>Fervidobacteriaceae</taxon>
        <taxon>Fervidobacterium</taxon>
    </lineage>
</organism>
<dbReference type="STRING" id="1008305.A4H02_03170"/>
<evidence type="ECO:0000256" key="7">
    <source>
        <dbReference type="ARBA" id="ARBA00049158"/>
    </source>
</evidence>
<keyword evidence="5 8" id="KW-0378">Hydrolase</keyword>
<evidence type="ECO:0000256" key="8">
    <source>
        <dbReference type="RuleBase" id="RU366003"/>
    </source>
</evidence>
<dbReference type="UniPathway" id="UPA00031">
    <property type="reaction ID" value="UER00013"/>
</dbReference>
<proteinExistence type="inferred from homology"/>
<reference evidence="11" key="1">
    <citation type="submission" date="2016-04" db="EMBL/GenBank/DDBJ databases">
        <title>The genome sequence project of a novel Fervidobacterium isolate from a hot spring in Thailand.</title>
        <authorList>
            <person name="Gonzalez J.M."/>
            <person name="Cuecas A."/>
            <person name="Kanoksilapatham W."/>
        </authorList>
    </citation>
    <scope>NUCLEOTIDE SEQUENCE [LARGE SCALE GENOMIC DNA]</scope>
    <source>
        <strain evidence="11">FC2004</strain>
    </source>
</reference>
<dbReference type="InterPro" id="IPR004013">
    <property type="entry name" value="PHP_dom"/>
</dbReference>
<dbReference type="EMBL" id="LWAF01000003">
    <property type="protein sequence ID" value="ODN30955.1"/>
    <property type="molecule type" value="Genomic_DNA"/>
</dbReference>
<accession>A0A1E3G3V5</accession>
<evidence type="ECO:0000259" key="9">
    <source>
        <dbReference type="SMART" id="SM00481"/>
    </source>
</evidence>
<evidence type="ECO:0000256" key="4">
    <source>
        <dbReference type="ARBA" id="ARBA00022605"/>
    </source>
</evidence>
<feature type="domain" description="Polymerase/histidinol phosphatase N-terminal" evidence="9">
    <location>
        <begin position="2"/>
        <end position="53"/>
    </location>
</feature>
<evidence type="ECO:0000256" key="2">
    <source>
        <dbReference type="ARBA" id="ARBA00009152"/>
    </source>
</evidence>
<dbReference type="PANTHER" id="PTHR21039:SF0">
    <property type="entry name" value="HISTIDINOL-PHOSPHATASE"/>
    <property type="match status" value="1"/>
</dbReference>
<keyword evidence="11" id="KW-1185">Reference proteome</keyword>
<comment type="caution">
    <text evidence="10">The sequence shown here is derived from an EMBL/GenBank/DDBJ whole genome shotgun (WGS) entry which is preliminary data.</text>
</comment>
<dbReference type="InterPro" id="IPR003141">
    <property type="entry name" value="Pol/His_phosphatase_N"/>
</dbReference>
<dbReference type="Gene3D" id="3.20.20.140">
    <property type="entry name" value="Metal-dependent hydrolases"/>
    <property type="match status" value="1"/>
</dbReference>
<comment type="similarity">
    <text evidence="2 8">Belongs to the PHP hydrolase family. HisK subfamily.</text>
</comment>
<dbReference type="GO" id="GO:0005737">
    <property type="term" value="C:cytoplasm"/>
    <property type="evidence" value="ECO:0007669"/>
    <property type="project" value="TreeGrafter"/>
</dbReference>
<dbReference type="AlphaFoldDB" id="A0A1E3G3V5"/>
<dbReference type="GO" id="GO:0000105">
    <property type="term" value="P:L-histidine biosynthetic process"/>
    <property type="evidence" value="ECO:0007669"/>
    <property type="project" value="UniProtKB-UniRule"/>
</dbReference>
<dbReference type="OrthoDB" id="9775255at2"/>
<dbReference type="PANTHER" id="PTHR21039">
    <property type="entry name" value="HISTIDINOL PHOSPHATASE-RELATED"/>
    <property type="match status" value="1"/>
</dbReference>
<dbReference type="Proteomes" id="UP000094570">
    <property type="component" value="Unassembled WGS sequence"/>
</dbReference>
<dbReference type="SUPFAM" id="SSF89550">
    <property type="entry name" value="PHP domain-like"/>
    <property type="match status" value="1"/>
</dbReference>
<dbReference type="GO" id="GO:0004401">
    <property type="term" value="F:histidinol-phosphatase activity"/>
    <property type="evidence" value="ECO:0007669"/>
    <property type="project" value="UniProtKB-UniRule"/>
</dbReference>
<dbReference type="InterPro" id="IPR016195">
    <property type="entry name" value="Pol/histidinol_Pase-like"/>
</dbReference>
<comment type="pathway">
    <text evidence="1 8">Amino-acid biosynthesis; L-histidine biosynthesis; L-histidine from 5-phospho-alpha-D-ribose 1-diphosphate: step 8/9.</text>
</comment>
<evidence type="ECO:0000313" key="10">
    <source>
        <dbReference type="EMBL" id="ODN30955.1"/>
    </source>
</evidence>
<evidence type="ECO:0000256" key="6">
    <source>
        <dbReference type="ARBA" id="ARBA00023102"/>
    </source>
</evidence>
<evidence type="ECO:0000256" key="1">
    <source>
        <dbReference type="ARBA" id="ARBA00004970"/>
    </source>
</evidence>
<dbReference type="Pfam" id="PF02811">
    <property type="entry name" value="PHP"/>
    <property type="match status" value="1"/>
</dbReference>